<dbReference type="KEGG" id="slau:SLA_1770"/>
<feature type="compositionally biased region" description="Basic and acidic residues" evidence="1">
    <location>
        <begin position="49"/>
        <end position="58"/>
    </location>
</feature>
<feature type="region of interest" description="Disordered" evidence="1">
    <location>
        <begin position="1"/>
        <end position="70"/>
    </location>
</feature>
<sequence>MFARDEIRRFPGVSRPPVRPIRRLGARPRVPPPANKCEDGFSAGQGPHHRADEKRPDTEPPPVGTTGDERICMEDVTWRTTPAPFST</sequence>
<evidence type="ECO:0000256" key="1">
    <source>
        <dbReference type="SAM" id="MobiDB-lite"/>
    </source>
</evidence>
<organism evidence="2 3">
    <name type="scientific">Streptomyces laurentii</name>
    <dbReference type="NCBI Taxonomy" id="39478"/>
    <lineage>
        <taxon>Bacteria</taxon>
        <taxon>Bacillati</taxon>
        <taxon>Actinomycetota</taxon>
        <taxon>Actinomycetes</taxon>
        <taxon>Kitasatosporales</taxon>
        <taxon>Streptomycetaceae</taxon>
        <taxon>Streptomyces</taxon>
    </lineage>
</organism>
<accession>A0A169NAE5</accession>
<name>A0A169NAE5_STRLU</name>
<dbReference type="AlphaFoldDB" id="A0A169NAE5"/>
<protein>
    <submittedName>
        <fullName evidence="2">Uncharacterized protein</fullName>
    </submittedName>
</protein>
<dbReference type="Proteomes" id="UP000217676">
    <property type="component" value="Chromosome"/>
</dbReference>
<reference evidence="2 3" key="1">
    <citation type="journal article" date="2016" name="Genome Announc.">
        <title>Complete Genome Sequence of Thiostrepton-Producing Streptomyces laurentii ATCC 31255.</title>
        <authorList>
            <person name="Doi K."/>
            <person name="Fujino Y."/>
            <person name="Nagayoshi Y."/>
            <person name="Ohshima T."/>
            <person name="Ogata S."/>
        </authorList>
    </citation>
    <scope>NUCLEOTIDE SEQUENCE [LARGE SCALE GENOMIC DNA]</scope>
    <source>
        <strain evidence="2 3">ATCC 31255</strain>
    </source>
</reference>
<keyword evidence="3" id="KW-1185">Reference proteome</keyword>
<evidence type="ECO:0000313" key="3">
    <source>
        <dbReference type="Proteomes" id="UP000217676"/>
    </source>
</evidence>
<dbReference type="EMBL" id="AP017424">
    <property type="protein sequence ID" value="BAU82708.1"/>
    <property type="molecule type" value="Genomic_DNA"/>
</dbReference>
<evidence type="ECO:0000313" key="2">
    <source>
        <dbReference type="EMBL" id="BAU82708.1"/>
    </source>
</evidence>
<proteinExistence type="predicted"/>
<gene>
    <name evidence="2" type="ORF">SLA_1770</name>
</gene>